<evidence type="ECO:0000313" key="3">
    <source>
        <dbReference type="Proteomes" id="UP000887013"/>
    </source>
</evidence>
<dbReference type="EMBL" id="BMAW01069018">
    <property type="protein sequence ID" value="GFT66925.1"/>
    <property type="molecule type" value="Genomic_DNA"/>
</dbReference>
<organism evidence="2 3">
    <name type="scientific">Nephila pilipes</name>
    <name type="common">Giant wood spider</name>
    <name type="synonym">Nephila maculata</name>
    <dbReference type="NCBI Taxonomy" id="299642"/>
    <lineage>
        <taxon>Eukaryota</taxon>
        <taxon>Metazoa</taxon>
        <taxon>Ecdysozoa</taxon>
        <taxon>Arthropoda</taxon>
        <taxon>Chelicerata</taxon>
        <taxon>Arachnida</taxon>
        <taxon>Araneae</taxon>
        <taxon>Araneomorphae</taxon>
        <taxon>Entelegynae</taxon>
        <taxon>Araneoidea</taxon>
        <taxon>Nephilidae</taxon>
        <taxon>Nephila</taxon>
    </lineage>
</organism>
<sequence>MPLHAYPGTWLKKAANVTASGRVPELLAILREVIRTMYRFQLEGRNMRNSIRKSSGYHCQPCKPPTSIKPLVKYCDSEKLVSRWIGRPASEPCTFQLSQDSRGRRIQEEGRWYPSRYRTNSSSYPQEQSLDCSDDEHEFESMRIPTQEDEEEGPEVSETECDRELKTISKSRGNNSLRVAMPPECHQAALTALTVH</sequence>
<feature type="compositionally biased region" description="Polar residues" evidence="1">
    <location>
        <begin position="117"/>
        <end position="131"/>
    </location>
</feature>
<proteinExistence type="predicted"/>
<reference evidence="2" key="1">
    <citation type="submission" date="2020-08" db="EMBL/GenBank/DDBJ databases">
        <title>Multicomponent nature underlies the extraordinary mechanical properties of spider dragline silk.</title>
        <authorList>
            <person name="Kono N."/>
            <person name="Nakamura H."/>
            <person name="Mori M."/>
            <person name="Yoshida Y."/>
            <person name="Ohtoshi R."/>
            <person name="Malay A.D."/>
            <person name="Moran D.A.P."/>
            <person name="Tomita M."/>
            <person name="Numata K."/>
            <person name="Arakawa K."/>
        </authorList>
    </citation>
    <scope>NUCLEOTIDE SEQUENCE</scope>
</reference>
<gene>
    <name evidence="2" type="primary">AVEN_8205_1</name>
    <name evidence="2" type="ORF">NPIL_72462</name>
</gene>
<evidence type="ECO:0000313" key="2">
    <source>
        <dbReference type="EMBL" id="GFT66925.1"/>
    </source>
</evidence>
<comment type="caution">
    <text evidence="2">The sequence shown here is derived from an EMBL/GenBank/DDBJ whole genome shotgun (WGS) entry which is preliminary data.</text>
</comment>
<feature type="compositionally biased region" description="Acidic residues" evidence="1">
    <location>
        <begin position="147"/>
        <end position="159"/>
    </location>
</feature>
<accession>A0A8X6U0D4</accession>
<keyword evidence="3" id="KW-1185">Reference proteome</keyword>
<dbReference type="OrthoDB" id="10454892at2759"/>
<dbReference type="AlphaFoldDB" id="A0A8X6U0D4"/>
<protein>
    <submittedName>
        <fullName evidence="2">Uncharacterized protein</fullName>
    </submittedName>
</protein>
<feature type="region of interest" description="Disordered" evidence="1">
    <location>
        <begin position="116"/>
        <end position="178"/>
    </location>
</feature>
<dbReference type="Proteomes" id="UP000887013">
    <property type="component" value="Unassembled WGS sequence"/>
</dbReference>
<name>A0A8X6U0D4_NEPPI</name>
<evidence type="ECO:0000256" key="1">
    <source>
        <dbReference type="SAM" id="MobiDB-lite"/>
    </source>
</evidence>
<feature type="compositionally biased region" description="Polar residues" evidence="1">
    <location>
        <begin position="168"/>
        <end position="177"/>
    </location>
</feature>